<dbReference type="SUPFAM" id="SSF58104">
    <property type="entry name" value="Methyl-accepting chemotaxis protein (MCP) signaling domain"/>
    <property type="match status" value="1"/>
</dbReference>
<evidence type="ECO:0000256" key="6">
    <source>
        <dbReference type="ARBA" id="ARBA00023136"/>
    </source>
</evidence>
<keyword evidence="7 8" id="KW-0807">Transducer</keyword>
<name>A0AAU7YA83_9PSED</name>
<organism evidence="11">
    <name type="scientific">Pseudomonas solani</name>
    <dbReference type="NCBI Taxonomy" id="2731552"/>
    <lineage>
        <taxon>Bacteria</taxon>
        <taxon>Pseudomonadati</taxon>
        <taxon>Pseudomonadota</taxon>
        <taxon>Gammaproteobacteria</taxon>
        <taxon>Pseudomonadales</taxon>
        <taxon>Pseudomonadaceae</taxon>
        <taxon>Pseudomonas</taxon>
    </lineage>
</organism>
<feature type="coiled-coil region" evidence="9">
    <location>
        <begin position="9"/>
        <end position="43"/>
    </location>
</feature>
<gene>
    <name evidence="11" type="ORF">ABS648_15580</name>
</gene>
<dbReference type="GO" id="GO:0007165">
    <property type="term" value="P:signal transduction"/>
    <property type="evidence" value="ECO:0007669"/>
    <property type="project" value="UniProtKB-KW"/>
</dbReference>
<protein>
    <submittedName>
        <fullName evidence="11">Methyl-accepting chemotaxis protein</fullName>
    </submittedName>
</protein>
<evidence type="ECO:0000256" key="9">
    <source>
        <dbReference type="SAM" id="Coils"/>
    </source>
</evidence>
<sequence length="382" mass="41553">MLFVSAGRHQRLQQQNQALLARLDAAEHEAAQLRDALQASRDDTRLQTELAFYKGLAGNLLKFGRSIGHVGDSFSYLNARLDDNHQRAQDVASAAIHNKLKFGVLQEQSQRMENGLATLNQRISELVQRAGEIDRIVGLIGSIASQTNLLALNAAIEAARAGESGRGFAVVAGEIRDLAEKTASATQDIVRETADIQAVIHTAQDEIRLHVDSANHFHTMTTEASSAMLDVHGQAQRMHHEIGQSFFRAGIELANLAELSLKASVYDAILSGEPDASTLPTEEQCPFGRWYYGNGNAALRGNLQFRLIERPHEQVHHAGAAAIDAFAQGRLDTTLEQLALMEDSNVEVMDIVKKVLAEHEKGLQVPARSSAAAPLLRVVGAD</sequence>
<keyword evidence="2" id="KW-1003">Cell membrane</keyword>
<keyword evidence="6" id="KW-0472">Membrane</keyword>
<keyword evidence="5" id="KW-1133">Transmembrane helix</keyword>
<proteinExistence type="predicted"/>
<feature type="domain" description="Methyl-accepting transducer" evidence="10">
    <location>
        <begin position="66"/>
        <end position="268"/>
    </location>
</feature>
<dbReference type="EMBL" id="CP158373">
    <property type="protein sequence ID" value="XBY67136.1"/>
    <property type="molecule type" value="Genomic_DNA"/>
</dbReference>
<evidence type="ECO:0000313" key="11">
    <source>
        <dbReference type="EMBL" id="XBY67136.1"/>
    </source>
</evidence>
<dbReference type="SMART" id="SM00283">
    <property type="entry name" value="MA"/>
    <property type="match status" value="1"/>
</dbReference>
<evidence type="ECO:0000256" key="4">
    <source>
        <dbReference type="ARBA" id="ARBA00022692"/>
    </source>
</evidence>
<evidence type="ECO:0000256" key="8">
    <source>
        <dbReference type="PROSITE-ProRule" id="PRU00284"/>
    </source>
</evidence>
<keyword evidence="3" id="KW-0488">Methylation</keyword>
<accession>A0AAU7YA83</accession>
<dbReference type="Gene3D" id="1.10.287.950">
    <property type="entry name" value="Methyl-accepting chemotaxis protein"/>
    <property type="match status" value="1"/>
</dbReference>
<dbReference type="GO" id="GO:0005886">
    <property type="term" value="C:plasma membrane"/>
    <property type="evidence" value="ECO:0007669"/>
    <property type="project" value="UniProtKB-SubCell"/>
</dbReference>
<evidence type="ECO:0000256" key="2">
    <source>
        <dbReference type="ARBA" id="ARBA00022475"/>
    </source>
</evidence>
<evidence type="ECO:0000259" key="10">
    <source>
        <dbReference type="PROSITE" id="PS50111"/>
    </source>
</evidence>
<dbReference type="PANTHER" id="PTHR32089">
    <property type="entry name" value="METHYL-ACCEPTING CHEMOTAXIS PROTEIN MCPB"/>
    <property type="match status" value="1"/>
</dbReference>
<evidence type="ECO:0000256" key="3">
    <source>
        <dbReference type="ARBA" id="ARBA00022481"/>
    </source>
</evidence>
<dbReference type="GO" id="GO:0006935">
    <property type="term" value="P:chemotaxis"/>
    <property type="evidence" value="ECO:0007669"/>
    <property type="project" value="UniProtKB-ARBA"/>
</dbReference>
<evidence type="ECO:0000256" key="1">
    <source>
        <dbReference type="ARBA" id="ARBA00004236"/>
    </source>
</evidence>
<dbReference type="Gene3D" id="1.20.120.30">
    <property type="entry name" value="Aspartate receptor, ligand-binding domain"/>
    <property type="match status" value="1"/>
</dbReference>
<comment type="subcellular location">
    <subcellularLocation>
        <location evidence="1">Cell membrane</location>
    </subcellularLocation>
</comment>
<reference evidence="11" key="1">
    <citation type="submission" date="2023-08" db="EMBL/GenBank/DDBJ databases">
        <title>Increased levels of nutrients transform a symbiont into a lethal pathobiont.</title>
        <authorList>
            <person name="Lachnit T."/>
            <person name="Ulrich L."/>
            <person name="Willmer F.M."/>
            <person name="Hasenbein T."/>
            <person name="Steiner L.X."/>
            <person name="Wolters M."/>
            <person name="Herbst E.M."/>
            <person name="Deines P."/>
        </authorList>
    </citation>
    <scope>NUCLEOTIDE SEQUENCE</scope>
    <source>
        <strain evidence="11">T3</strain>
    </source>
</reference>
<dbReference type="Pfam" id="PF13682">
    <property type="entry name" value="CZB"/>
    <property type="match status" value="1"/>
</dbReference>
<dbReference type="Pfam" id="PF00015">
    <property type="entry name" value="MCPsignal"/>
    <property type="match status" value="1"/>
</dbReference>
<dbReference type="InterPro" id="IPR004089">
    <property type="entry name" value="MCPsignal_dom"/>
</dbReference>
<dbReference type="AlphaFoldDB" id="A0AAU7YA83"/>
<keyword evidence="4" id="KW-0812">Transmembrane</keyword>
<evidence type="ECO:0000256" key="5">
    <source>
        <dbReference type="ARBA" id="ARBA00022989"/>
    </source>
</evidence>
<dbReference type="PROSITE" id="PS50111">
    <property type="entry name" value="CHEMOTAXIS_TRANSDUC_2"/>
    <property type="match status" value="1"/>
</dbReference>
<dbReference type="InterPro" id="IPR025991">
    <property type="entry name" value="Chemoreceptor_zinc-bind_dom"/>
</dbReference>
<evidence type="ECO:0000256" key="7">
    <source>
        <dbReference type="ARBA" id="ARBA00023224"/>
    </source>
</evidence>
<dbReference type="PANTHER" id="PTHR32089:SF112">
    <property type="entry name" value="LYSOZYME-LIKE PROTEIN-RELATED"/>
    <property type="match status" value="1"/>
</dbReference>
<keyword evidence="9" id="KW-0175">Coiled coil</keyword>